<dbReference type="InParanoid" id="A0A7I3Z5T8"/>
<reference evidence="2 3" key="2">
    <citation type="journal article" date="2018" name="Plant J.">
        <title>The Physcomitrella patens chromosome-scale assembly reveals moss genome structure and evolution.</title>
        <authorList>
            <person name="Lang D."/>
            <person name="Ullrich K.K."/>
            <person name="Murat F."/>
            <person name="Fuchs J."/>
            <person name="Jenkins J."/>
            <person name="Haas F.B."/>
            <person name="Piednoel M."/>
            <person name="Gundlach H."/>
            <person name="Van Bel M."/>
            <person name="Meyberg R."/>
            <person name="Vives C."/>
            <person name="Morata J."/>
            <person name="Symeonidi A."/>
            <person name="Hiss M."/>
            <person name="Muchero W."/>
            <person name="Kamisugi Y."/>
            <person name="Saleh O."/>
            <person name="Blanc G."/>
            <person name="Decker E.L."/>
            <person name="van Gessel N."/>
            <person name="Grimwood J."/>
            <person name="Hayes R.D."/>
            <person name="Graham S.W."/>
            <person name="Gunter L.E."/>
            <person name="McDaniel S.F."/>
            <person name="Hoernstein S.N.W."/>
            <person name="Larsson A."/>
            <person name="Li F.W."/>
            <person name="Perroud P.F."/>
            <person name="Phillips J."/>
            <person name="Ranjan P."/>
            <person name="Rokshar D.S."/>
            <person name="Rothfels C.J."/>
            <person name="Schneider L."/>
            <person name="Shu S."/>
            <person name="Stevenson D.W."/>
            <person name="Thummler F."/>
            <person name="Tillich M."/>
            <person name="Villarreal Aguilar J.C."/>
            <person name="Widiez T."/>
            <person name="Wong G.K."/>
            <person name="Wymore A."/>
            <person name="Zhang Y."/>
            <person name="Zimmer A.D."/>
            <person name="Quatrano R.S."/>
            <person name="Mayer K.F.X."/>
            <person name="Goodstein D."/>
            <person name="Casacuberta J.M."/>
            <person name="Vandepoele K."/>
            <person name="Reski R."/>
            <person name="Cuming A.C."/>
            <person name="Tuskan G.A."/>
            <person name="Maumus F."/>
            <person name="Salse J."/>
            <person name="Schmutz J."/>
            <person name="Rensing S.A."/>
        </authorList>
    </citation>
    <scope>NUCLEOTIDE SEQUENCE [LARGE SCALE GENOMIC DNA]</scope>
    <source>
        <strain evidence="2 3">cv. Gransden 2004</strain>
    </source>
</reference>
<dbReference type="EMBL" id="ABEU02000007">
    <property type="status" value="NOT_ANNOTATED_CDS"/>
    <property type="molecule type" value="Genomic_DNA"/>
</dbReference>
<dbReference type="Proteomes" id="UP000006727">
    <property type="component" value="Chromosome 7"/>
</dbReference>
<name>A0A7I3Z5T8_PHYPA</name>
<dbReference type="RefSeq" id="XP_073391153.1">
    <property type="nucleotide sequence ID" value="XM_073535052.1"/>
</dbReference>
<evidence type="ECO:0000313" key="3">
    <source>
        <dbReference type="Proteomes" id="UP000006727"/>
    </source>
</evidence>
<reference evidence="2" key="3">
    <citation type="submission" date="2020-12" db="UniProtKB">
        <authorList>
            <consortium name="EnsemblPlants"/>
        </authorList>
    </citation>
    <scope>IDENTIFICATION</scope>
</reference>
<keyword evidence="3" id="KW-1185">Reference proteome</keyword>
<reference evidence="2 3" key="1">
    <citation type="journal article" date="2008" name="Science">
        <title>The Physcomitrella genome reveals evolutionary insights into the conquest of land by plants.</title>
        <authorList>
            <person name="Rensing S."/>
            <person name="Lang D."/>
            <person name="Zimmer A."/>
            <person name="Terry A."/>
            <person name="Salamov A."/>
            <person name="Shapiro H."/>
            <person name="Nishiyama T."/>
            <person name="Perroud P.-F."/>
            <person name="Lindquist E."/>
            <person name="Kamisugi Y."/>
            <person name="Tanahashi T."/>
            <person name="Sakakibara K."/>
            <person name="Fujita T."/>
            <person name="Oishi K."/>
            <person name="Shin-I T."/>
            <person name="Kuroki Y."/>
            <person name="Toyoda A."/>
            <person name="Suzuki Y."/>
            <person name="Hashimoto A."/>
            <person name="Yamaguchi K."/>
            <person name="Sugano A."/>
            <person name="Kohara Y."/>
            <person name="Fujiyama A."/>
            <person name="Anterola A."/>
            <person name="Aoki S."/>
            <person name="Ashton N."/>
            <person name="Barbazuk W.B."/>
            <person name="Barker E."/>
            <person name="Bennetzen J."/>
            <person name="Bezanilla M."/>
            <person name="Blankenship R."/>
            <person name="Cho S.H."/>
            <person name="Dutcher S."/>
            <person name="Estelle M."/>
            <person name="Fawcett J.A."/>
            <person name="Gundlach H."/>
            <person name="Hanada K."/>
            <person name="Heyl A."/>
            <person name="Hicks K.A."/>
            <person name="Hugh J."/>
            <person name="Lohr M."/>
            <person name="Mayer K."/>
            <person name="Melkozernov A."/>
            <person name="Murata T."/>
            <person name="Nelson D."/>
            <person name="Pils B."/>
            <person name="Prigge M."/>
            <person name="Reiss B."/>
            <person name="Renner T."/>
            <person name="Rombauts S."/>
            <person name="Rushton P."/>
            <person name="Sanderfoot A."/>
            <person name="Schween G."/>
            <person name="Shiu S.-H."/>
            <person name="Stueber K."/>
            <person name="Theodoulou F.L."/>
            <person name="Tu H."/>
            <person name="Van de Peer Y."/>
            <person name="Verrier P.J."/>
            <person name="Waters E."/>
            <person name="Wood A."/>
            <person name="Yang L."/>
            <person name="Cove D."/>
            <person name="Cuming A."/>
            <person name="Hasebe M."/>
            <person name="Lucas S."/>
            <person name="Mishler D.B."/>
            <person name="Reski R."/>
            <person name="Grigoriev I."/>
            <person name="Quatrano R.S."/>
            <person name="Boore J.L."/>
        </authorList>
    </citation>
    <scope>NUCLEOTIDE SEQUENCE [LARGE SCALE GENOMIC DNA]</scope>
    <source>
        <strain evidence="2 3">cv. Gransden 2004</strain>
    </source>
</reference>
<evidence type="ECO:0000256" key="1">
    <source>
        <dbReference type="SAM" id="MobiDB-lite"/>
    </source>
</evidence>
<feature type="region of interest" description="Disordered" evidence="1">
    <location>
        <begin position="175"/>
        <end position="205"/>
    </location>
</feature>
<sequence length="249" mass="27117">MRDLSLAHILRSVAAVSFPIWLRTNTHTKQNRKLASKQGRQCAVCGIPGIIRHREHHPALAASAGSSSWSCTKLTNSIGKSYFVRLTHLSTLQIKLCSASVMLWMRSPPPPAPPAAAPPPRPHGLGVCDVARPVEASQPTFSHTQVSQNLSKICCSTDGSIFFPGANPSAHFQLGSQGTRRGSVSAPSRAKYRTGKNGVAESRPESRPVTKLCFTEYQESHSLRLWGAIKHPPPPRDCKANKFLLENCK</sequence>
<dbReference type="Gramene" id="Pp3c7_26260V3.1">
    <property type="protein sequence ID" value="PAC:32925823.CDS.1"/>
    <property type="gene ID" value="Pp3c7_26260"/>
</dbReference>
<evidence type="ECO:0000313" key="2">
    <source>
        <dbReference type="EnsemblPlants" id="PAC:32925823.CDS.1"/>
    </source>
</evidence>
<dbReference type="EnsemblPlants" id="Pp3c7_26260V3.1">
    <property type="protein sequence ID" value="PAC:32925823.CDS.1"/>
    <property type="gene ID" value="Pp3c7_26260"/>
</dbReference>
<accession>A0A7I3Z5T8</accession>
<dbReference type="GeneID" id="112284264"/>
<dbReference type="AlphaFoldDB" id="A0A7I3Z5T8"/>
<organism evidence="2 3">
    <name type="scientific">Physcomitrium patens</name>
    <name type="common">Spreading-leaved earth moss</name>
    <name type="synonym">Physcomitrella patens</name>
    <dbReference type="NCBI Taxonomy" id="3218"/>
    <lineage>
        <taxon>Eukaryota</taxon>
        <taxon>Viridiplantae</taxon>
        <taxon>Streptophyta</taxon>
        <taxon>Embryophyta</taxon>
        <taxon>Bryophyta</taxon>
        <taxon>Bryophytina</taxon>
        <taxon>Bryopsida</taxon>
        <taxon>Funariidae</taxon>
        <taxon>Funariales</taxon>
        <taxon>Funariaceae</taxon>
        <taxon>Physcomitrium</taxon>
    </lineage>
</organism>
<protein>
    <submittedName>
        <fullName evidence="2">Uncharacterized protein</fullName>
    </submittedName>
</protein>
<feature type="compositionally biased region" description="Polar residues" evidence="1">
    <location>
        <begin position="175"/>
        <end position="186"/>
    </location>
</feature>
<proteinExistence type="predicted"/>